<protein>
    <submittedName>
        <fullName evidence="1">Unannotated protein</fullName>
    </submittedName>
</protein>
<dbReference type="PANTHER" id="PTHR43481:SF4">
    <property type="entry name" value="GLYCEROL-1-PHOSPHATE PHOSPHOHYDROLASE 1-RELATED"/>
    <property type="match status" value="1"/>
</dbReference>
<evidence type="ECO:0000313" key="1">
    <source>
        <dbReference type="EMBL" id="CAB4693706.1"/>
    </source>
</evidence>
<dbReference type="InterPro" id="IPR051806">
    <property type="entry name" value="HAD-like_SPP"/>
</dbReference>
<dbReference type="AlphaFoldDB" id="A0A6J6P4P1"/>
<dbReference type="SUPFAM" id="SSF56784">
    <property type="entry name" value="HAD-like"/>
    <property type="match status" value="1"/>
</dbReference>
<sequence length="215" mass="22744">MKFYASGLLFDNDGVLVDSHAAAADAWAIWCSEYAPQINWDDPKHAGQRAEDKVREWISSPDLFEVANNRINELEQLTAHTTVALAGAVELTSALTSGTWTVCTSANPMLAKARLEAAGIRVPAELVTADDVKRGKPHPDPYLLGAERLGFAAEDCVVFEDAIAGAVAAEAAGVGLIVGVTAAALAGPADIVIRDLSGITFDGEVLYLPDSNRLR</sequence>
<reference evidence="1" key="1">
    <citation type="submission" date="2020-05" db="EMBL/GenBank/DDBJ databases">
        <authorList>
            <person name="Chiriac C."/>
            <person name="Salcher M."/>
            <person name="Ghai R."/>
            <person name="Kavagutti S V."/>
        </authorList>
    </citation>
    <scope>NUCLEOTIDE SEQUENCE</scope>
</reference>
<dbReference type="SFLD" id="SFLDS00003">
    <property type="entry name" value="Haloacid_Dehalogenase"/>
    <property type="match status" value="1"/>
</dbReference>
<dbReference type="Gene3D" id="3.40.50.1000">
    <property type="entry name" value="HAD superfamily/HAD-like"/>
    <property type="match status" value="1"/>
</dbReference>
<proteinExistence type="predicted"/>
<accession>A0A6J6P4P1</accession>
<dbReference type="InterPro" id="IPR036412">
    <property type="entry name" value="HAD-like_sf"/>
</dbReference>
<gene>
    <name evidence="1" type="ORF">UFOPK2370_01121</name>
</gene>
<name>A0A6J6P4P1_9ZZZZ</name>
<organism evidence="1">
    <name type="scientific">freshwater metagenome</name>
    <dbReference type="NCBI Taxonomy" id="449393"/>
    <lineage>
        <taxon>unclassified sequences</taxon>
        <taxon>metagenomes</taxon>
        <taxon>ecological metagenomes</taxon>
    </lineage>
</organism>
<dbReference type="SFLD" id="SFLDG01129">
    <property type="entry name" value="C1.5:_HAD__Beta-PGM__Phosphata"/>
    <property type="match status" value="1"/>
</dbReference>
<dbReference type="InterPro" id="IPR006439">
    <property type="entry name" value="HAD-SF_hydro_IA"/>
</dbReference>
<dbReference type="NCBIfam" id="TIGR01509">
    <property type="entry name" value="HAD-SF-IA-v3"/>
    <property type="match status" value="1"/>
</dbReference>
<dbReference type="PANTHER" id="PTHR43481">
    <property type="entry name" value="FRUCTOSE-1-PHOSPHATE PHOSPHATASE"/>
    <property type="match status" value="1"/>
</dbReference>
<dbReference type="InterPro" id="IPR023214">
    <property type="entry name" value="HAD_sf"/>
</dbReference>
<dbReference type="GO" id="GO:0050308">
    <property type="term" value="F:sugar-phosphatase activity"/>
    <property type="evidence" value="ECO:0007669"/>
    <property type="project" value="TreeGrafter"/>
</dbReference>
<dbReference type="InterPro" id="IPR023198">
    <property type="entry name" value="PGP-like_dom2"/>
</dbReference>
<dbReference type="Gene3D" id="1.10.150.240">
    <property type="entry name" value="Putative phosphatase, domain 2"/>
    <property type="match status" value="1"/>
</dbReference>
<dbReference type="Pfam" id="PF00702">
    <property type="entry name" value="Hydrolase"/>
    <property type="match status" value="1"/>
</dbReference>
<dbReference type="EMBL" id="CAEZXK010000044">
    <property type="protein sequence ID" value="CAB4693706.1"/>
    <property type="molecule type" value="Genomic_DNA"/>
</dbReference>